<organism evidence="1 2">
    <name type="scientific">Citrobacter koseri</name>
    <name type="common">Citrobacter diversus</name>
    <dbReference type="NCBI Taxonomy" id="545"/>
    <lineage>
        <taxon>Bacteria</taxon>
        <taxon>Pseudomonadati</taxon>
        <taxon>Pseudomonadota</taxon>
        <taxon>Gammaproteobacteria</taxon>
        <taxon>Enterobacterales</taxon>
        <taxon>Enterobacteriaceae</taxon>
        <taxon>Citrobacter</taxon>
    </lineage>
</organism>
<dbReference type="Proteomes" id="UP000270272">
    <property type="component" value="Chromosome"/>
</dbReference>
<evidence type="ECO:0000313" key="1">
    <source>
        <dbReference type="EMBL" id="VEB91116.1"/>
    </source>
</evidence>
<proteinExistence type="predicted"/>
<evidence type="ECO:0000313" key="2">
    <source>
        <dbReference type="Proteomes" id="UP000270272"/>
    </source>
</evidence>
<dbReference type="AlphaFoldDB" id="A0A3S4JR24"/>
<protein>
    <submittedName>
        <fullName evidence="1">Uncharacterized protein</fullName>
    </submittedName>
</protein>
<sequence>MLSGQKGAKGACKILPFAVFTALRCTGEHQRAEFTGLFYLLRMGQWQGGVASFNGGTRQLMQTLMS</sequence>
<reference evidence="1 2" key="1">
    <citation type="submission" date="2018-12" db="EMBL/GenBank/DDBJ databases">
        <authorList>
            <consortium name="Pathogen Informatics"/>
        </authorList>
    </citation>
    <scope>NUCLEOTIDE SEQUENCE [LARGE SCALE GENOMIC DNA]</scope>
    <source>
        <strain evidence="1 2">NCTC11075</strain>
    </source>
</reference>
<name>A0A3S4JR24_CITKO</name>
<dbReference type="EMBL" id="LR134204">
    <property type="protein sequence ID" value="VEB91116.1"/>
    <property type="molecule type" value="Genomic_DNA"/>
</dbReference>
<gene>
    <name evidence="1" type="ORF">NCTC11075_02765</name>
</gene>
<accession>A0A3S4JR24</accession>